<dbReference type="EMBL" id="KN822104">
    <property type="protein sequence ID" value="KIM57217.1"/>
    <property type="molecule type" value="Genomic_DNA"/>
</dbReference>
<name>A0A0C2ZXN0_9AGAM</name>
<protein>
    <submittedName>
        <fullName evidence="1">Uncharacterized protein</fullName>
    </submittedName>
</protein>
<dbReference type="InParanoid" id="A0A0C2ZXN0"/>
<reference evidence="2" key="2">
    <citation type="submission" date="2015-01" db="EMBL/GenBank/DDBJ databases">
        <title>Evolutionary Origins and Diversification of the Mycorrhizal Mutualists.</title>
        <authorList>
            <consortium name="DOE Joint Genome Institute"/>
            <consortium name="Mycorrhizal Genomics Consortium"/>
            <person name="Kohler A."/>
            <person name="Kuo A."/>
            <person name="Nagy L.G."/>
            <person name="Floudas D."/>
            <person name="Copeland A."/>
            <person name="Barry K.W."/>
            <person name="Cichocki N."/>
            <person name="Veneault-Fourrey C."/>
            <person name="LaButti K."/>
            <person name="Lindquist E.A."/>
            <person name="Lipzen A."/>
            <person name="Lundell T."/>
            <person name="Morin E."/>
            <person name="Murat C."/>
            <person name="Riley R."/>
            <person name="Ohm R."/>
            <person name="Sun H."/>
            <person name="Tunlid A."/>
            <person name="Henrissat B."/>
            <person name="Grigoriev I.V."/>
            <person name="Hibbett D.S."/>
            <person name="Martin F."/>
        </authorList>
    </citation>
    <scope>NUCLEOTIDE SEQUENCE [LARGE SCALE GENOMIC DNA]</scope>
    <source>
        <strain evidence="2">Foug A</strain>
    </source>
</reference>
<accession>A0A0C2ZXN0</accession>
<sequence length="108" mass="12342">MKLIKNGGLIMDDGSSEFRLFHNPSYGHLPAAQASPLMPWRERHRSSSPFEPSYKEGSRFVHVLPTNKHRVISAPMHDIILAILSLLHSHWFIDADTRDTSNRNSRNP</sequence>
<gene>
    <name evidence="1" type="ORF">SCLCIDRAFT_1219676</name>
</gene>
<reference evidence="1 2" key="1">
    <citation type="submission" date="2014-04" db="EMBL/GenBank/DDBJ databases">
        <authorList>
            <consortium name="DOE Joint Genome Institute"/>
            <person name="Kuo A."/>
            <person name="Kohler A."/>
            <person name="Nagy L.G."/>
            <person name="Floudas D."/>
            <person name="Copeland A."/>
            <person name="Barry K.W."/>
            <person name="Cichocki N."/>
            <person name="Veneault-Fourrey C."/>
            <person name="LaButti K."/>
            <person name="Lindquist E.A."/>
            <person name="Lipzen A."/>
            <person name="Lundell T."/>
            <person name="Morin E."/>
            <person name="Murat C."/>
            <person name="Sun H."/>
            <person name="Tunlid A."/>
            <person name="Henrissat B."/>
            <person name="Grigoriev I.V."/>
            <person name="Hibbett D.S."/>
            <person name="Martin F."/>
            <person name="Nordberg H.P."/>
            <person name="Cantor M.N."/>
            <person name="Hua S.X."/>
        </authorList>
    </citation>
    <scope>NUCLEOTIDE SEQUENCE [LARGE SCALE GENOMIC DNA]</scope>
    <source>
        <strain evidence="1 2">Foug A</strain>
    </source>
</reference>
<dbReference type="AlphaFoldDB" id="A0A0C2ZXN0"/>
<dbReference type="HOGENOM" id="CLU_2198525_0_0_1"/>
<evidence type="ECO:0000313" key="1">
    <source>
        <dbReference type="EMBL" id="KIM57217.1"/>
    </source>
</evidence>
<evidence type="ECO:0000313" key="2">
    <source>
        <dbReference type="Proteomes" id="UP000053989"/>
    </source>
</evidence>
<keyword evidence="2" id="KW-1185">Reference proteome</keyword>
<proteinExistence type="predicted"/>
<organism evidence="1 2">
    <name type="scientific">Scleroderma citrinum Foug A</name>
    <dbReference type="NCBI Taxonomy" id="1036808"/>
    <lineage>
        <taxon>Eukaryota</taxon>
        <taxon>Fungi</taxon>
        <taxon>Dikarya</taxon>
        <taxon>Basidiomycota</taxon>
        <taxon>Agaricomycotina</taxon>
        <taxon>Agaricomycetes</taxon>
        <taxon>Agaricomycetidae</taxon>
        <taxon>Boletales</taxon>
        <taxon>Sclerodermatineae</taxon>
        <taxon>Sclerodermataceae</taxon>
        <taxon>Scleroderma</taxon>
    </lineage>
</organism>
<dbReference type="Proteomes" id="UP000053989">
    <property type="component" value="Unassembled WGS sequence"/>
</dbReference>